<protein>
    <submittedName>
        <fullName evidence="1">Uncharacterized protein</fullName>
    </submittedName>
</protein>
<dbReference type="Proteomes" id="UP000442694">
    <property type="component" value="Unassembled WGS sequence"/>
</dbReference>
<organism evidence="1 2">
    <name type="scientific">Fluviispira multicolorata</name>
    <dbReference type="NCBI Taxonomy" id="2654512"/>
    <lineage>
        <taxon>Bacteria</taxon>
        <taxon>Pseudomonadati</taxon>
        <taxon>Bdellovibrionota</taxon>
        <taxon>Oligoflexia</taxon>
        <taxon>Silvanigrellales</taxon>
        <taxon>Silvanigrellaceae</taxon>
        <taxon>Fluviispira</taxon>
    </lineage>
</organism>
<sequence>MLINGSDLLNLVDPRLKQYIFTKFKDNSETLSACFEELLKFLYISSKYPKLKRTFIPLTQEVDDIWHSLILQTAYYQKLCEALPSGRMVHHESITFNDYKTDIPRKELVDEMLQWISLYVKNFGDIAEDRLKFWFFIKMIKQTLNITLDELNRHARNDVHFKNDLVLNCR</sequence>
<comment type="caution">
    <text evidence="1">The sequence shown here is derived from an EMBL/GenBank/DDBJ whole genome shotgun (WGS) entry which is preliminary data.</text>
</comment>
<evidence type="ECO:0000313" key="2">
    <source>
        <dbReference type="Proteomes" id="UP000442694"/>
    </source>
</evidence>
<reference evidence="1 2" key="1">
    <citation type="submission" date="2019-10" db="EMBL/GenBank/DDBJ databases">
        <title>New genus of Silvanigrellaceae.</title>
        <authorList>
            <person name="Pitt A."/>
            <person name="Hahn M.W."/>
        </authorList>
    </citation>
    <scope>NUCLEOTIDE SEQUENCE [LARGE SCALE GENOMIC DNA]</scope>
    <source>
        <strain evidence="1 2">33A1-SZDP</strain>
    </source>
</reference>
<name>A0A833JF50_9BACT</name>
<keyword evidence="2" id="KW-1185">Reference proteome</keyword>
<accession>A0A833JF50</accession>
<proteinExistence type="predicted"/>
<dbReference type="RefSeq" id="WP_152212706.1">
    <property type="nucleotide sequence ID" value="NZ_WFLN01000006.1"/>
</dbReference>
<evidence type="ECO:0000313" key="1">
    <source>
        <dbReference type="EMBL" id="KAB8030779.1"/>
    </source>
</evidence>
<dbReference type="EMBL" id="WFLN01000006">
    <property type="protein sequence ID" value="KAB8030779.1"/>
    <property type="molecule type" value="Genomic_DNA"/>
</dbReference>
<gene>
    <name evidence="1" type="ORF">GCL57_07340</name>
</gene>
<dbReference type="AlphaFoldDB" id="A0A833JF50"/>